<name>A0A497X967_9PROT</name>
<proteinExistence type="predicted"/>
<dbReference type="SUPFAM" id="SSF51905">
    <property type="entry name" value="FAD/NAD(P)-binding domain"/>
    <property type="match status" value="2"/>
</dbReference>
<evidence type="ECO:0000256" key="1">
    <source>
        <dbReference type="SAM" id="MobiDB-lite"/>
    </source>
</evidence>
<comment type="caution">
    <text evidence="4">The sequence shown here is derived from an EMBL/GenBank/DDBJ whole genome shotgun (WGS) entry which is preliminary data.</text>
</comment>
<reference evidence="4 5" key="1">
    <citation type="submission" date="2018-10" db="EMBL/GenBank/DDBJ databases">
        <title>Genomic Encyclopedia of Type Strains, Phase IV (KMG-IV): sequencing the most valuable type-strain genomes for metagenomic binning, comparative biology and taxonomic classification.</title>
        <authorList>
            <person name="Goeker M."/>
        </authorList>
    </citation>
    <scope>NUCLEOTIDE SEQUENCE [LARGE SCALE GENOMIC DNA]</scope>
    <source>
        <strain evidence="4 5">DSM 26916</strain>
    </source>
</reference>
<dbReference type="RefSeq" id="WP_121243037.1">
    <property type="nucleotide sequence ID" value="NZ_BHVV01000008.1"/>
</dbReference>
<evidence type="ECO:0000313" key="4">
    <source>
        <dbReference type="EMBL" id="RLJ62749.1"/>
    </source>
</evidence>
<dbReference type="PROSITE" id="PS51318">
    <property type="entry name" value="TAT"/>
    <property type="match status" value="1"/>
</dbReference>
<feature type="compositionally biased region" description="Basic and acidic residues" evidence="1">
    <location>
        <begin position="405"/>
        <end position="416"/>
    </location>
</feature>
<dbReference type="OrthoDB" id="9802771at2"/>
<feature type="domain" description="FAD/NAD(P)-binding" evidence="2">
    <location>
        <begin position="37"/>
        <end position="149"/>
    </location>
</feature>
<evidence type="ECO:0000313" key="5">
    <source>
        <dbReference type="Proteomes" id="UP000268908"/>
    </source>
</evidence>
<dbReference type="InterPro" id="IPR006311">
    <property type="entry name" value="TAT_signal"/>
</dbReference>
<organism evidence="4 5">
    <name type="scientific">Sulfurisoma sediminicola</name>
    <dbReference type="NCBI Taxonomy" id="1381557"/>
    <lineage>
        <taxon>Bacteria</taxon>
        <taxon>Pseudomonadati</taxon>
        <taxon>Pseudomonadota</taxon>
        <taxon>Betaproteobacteria</taxon>
        <taxon>Nitrosomonadales</taxon>
        <taxon>Sterolibacteriaceae</taxon>
        <taxon>Sulfurisoma</taxon>
    </lineage>
</organism>
<evidence type="ECO:0000259" key="2">
    <source>
        <dbReference type="Pfam" id="PF07992"/>
    </source>
</evidence>
<sequence>MSSTRRHFLATAATALFAGPLLAVPLPELLPPPRGRRVVIVGGGWGGLAAARHLRETAPELEVVLLERNGAFHMAPLGNKWLVGLAEDAAVVHDYRRAAGAFGYTFVQAAVEAIERDRRRIVTAQGSLAYDWLILAAGIRYDYSTWYGDDRDAIAHTLRHYPCAFVTGGELPALKKKLATFAGGDLLMTIPPAPYRCPPAPFERACLIAWQLQQRGVRGRVIVLDAGPGVLGFPRIFAEHFAERIVYRPNVRVTRVDPYARIVATEFEEFRFDDAILMPPQQAADIVWQAGLIGRDEAGKPTGWADPHPVLLTARDDERVLLIGDLMGRVSPLFGHYTKTGQTAAGLGRIAAAVVAARARGREPERRVPDSVCHVVSRVEPRELIRVETQYRLRDGDLISQTSRQTHDPQPRDEDGMWARTMLRDMLGLG</sequence>
<dbReference type="InterPro" id="IPR023753">
    <property type="entry name" value="FAD/NAD-binding_dom"/>
</dbReference>
<gene>
    <name evidence="4" type="ORF">DFR35_2565</name>
</gene>
<accession>A0A497X967</accession>
<dbReference type="Pfam" id="PF21706">
    <property type="entry name" value="FCSD_central"/>
    <property type="match status" value="1"/>
</dbReference>
<dbReference type="PANTHER" id="PTHR43755">
    <property type="match status" value="1"/>
</dbReference>
<dbReference type="EMBL" id="RCCI01000007">
    <property type="protein sequence ID" value="RLJ62749.1"/>
    <property type="molecule type" value="Genomic_DNA"/>
</dbReference>
<dbReference type="Gene3D" id="3.50.50.60">
    <property type="entry name" value="FAD/NAD(P)-binding domain"/>
    <property type="match status" value="2"/>
</dbReference>
<keyword evidence="5" id="KW-1185">Reference proteome</keyword>
<dbReference type="Pfam" id="PF07992">
    <property type="entry name" value="Pyr_redox_2"/>
    <property type="match status" value="1"/>
</dbReference>
<dbReference type="GO" id="GO:0016491">
    <property type="term" value="F:oxidoreductase activity"/>
    <property type="evidence" value="ECO:0007669"/>
    <property type="project" value="InterPro"/>
</dbReference>
<dbReference type="InterPro" id="IPR049386">
    <property type="entry name" value="FCSD_central"/>
</dbReference>
<protein>
    <submittedName>
        <fullName evidence="4">NADH dehydrogenase FAD-containing subunit</fullName>
    </submittedName>
</protein>
<evidence type="ECO:0000259" key="3">
    <source>
        <dbReference type="Pfam" id="PF21706"/>
    </source>
</evidence>
<dbReference type="AlphaFoldDB" id="A0A497X967"/>
<dbReference type="Proteomes" id="UP000268908">
    <property type="component" value="Unassembled WGS sequence"/>
</dbReference>
<feature type="domain" description="Sulfide dehydrogenase [flavocytochrome c] flavoprotein chain central" evidence="3">
    <location>
        <begin position="174"/>
        <end position="271"/>
    </location>
</feature>
<dbReference type="InterPro" id="IPR052541">
    <property type="entry name" value="SQRD"/>
</dbReference>
<dbReference type="InterPro" id="IPR036188">
    <property type="entry name" value="FAD/NAD-bd_sf"/>
</dbReference>
<dbReference type="PANTHER" id="PTHR43755:SF1">
    <property type="entry name" value="FAD-DEPENDENT PYRIDINE NUCLEOTIDE-DISULPHIDE OXIDOREDUCTASE"/>
    <property type="match status" value="1"/>
</dbReference>
<feature type="region of interest" description="Disordered" evidence="1">
    <location>
        <begin position="396"/>
        <end position="416"/>
    </location>
</feature>